<keyword evidence="1" id="KW-0677">Repeat</keyword>
<dbReference type="OrthoDB" id="185373at2759"/>
<feature type="repeat" description="PPR" evidence="2">
    <location>
        <begin position="492"/>
        <end position="526"/>
    </location>
</feature>
<dbReference type="OMA" id="ANKYFKM"/>
<feature type="repeat" description="PPR" evidence="2">
    <location>
        <begin position="352"/>
        <end position="386"/>
    </location>
</feature>
<dbReference type="AlphaFoldDB" id="A0A0K9PCI2"/>
<name>A0A0K9PCI2_ZOSMR</name>
<dbReference type="Pfam" id="PF01535">
    <property type="entry name" value="PPR"/>
    <property type="match status" value="1"/>
</dbReference>
<feature type="repeat" description="PPR" evidence="2">
    <location>
        <begin position="422"/>
        <end position="456"/>
    </location>
</feature>
<evidence type="ECO:0000256" key="4">
    <source>
        <dbReference type="SAM" id="SignalP"/>
    </source>
</evidence>
<dbReference type="InterPro" id="IPR002885">
    <property type="entry name" value="PPR_rpt"/>
</dbReference>
<feature type="repeat" description="PPR" evidence="2">
    <location>
        <begin position="527"/>
        <end position="561"/>
    </location>
</feature>
<evidence type="ECO:0000256" key="1">
    <source>
        <dbReference type="ARBA" id="ARBA00022737"/>
    </source>
</evidence>
<proteinExistence type="predicted"/>
<gene>
    <name evidence="5" type="ORF">ZOSMA_28G00170</name>
</gene>
<evidence type="ECO:0000256" key="2">
    <source>
        <dbReference type="PROSITE-ProRule" id="PRU00708"/>
    </source>
</evidence>
<feature type="compositionally biased region" description="Low complexity" evidence="3">
    <location>
        <begin position="46"/>
        <end position="60"/>
    </location>
</feature>
<accession>A0A0K9PCI2</accession>
<protein>
    <recommendedName>
        <fullName evidence="7">Pentatricopeptide repeat-containing protein</fullName>
    </recommendedName>
</protein>
<evidence type="ECO:0000313" key="5">
    <source>
        <dbReference type="EMBL" id="KMZ66661.1"/>
    </source>
</evidence>
<feature type="signal peptide" evidence="4">
    <location>
        <begin position="1"/>
        <end position="22"/>
    </location>
</feature>
<comment type="caution">
    <text evidence="5">The sequence shown here is derived from an EMBL/GenBank/DDBJ whole genome shotgun (WGS) entry which is preliminary data.</text>
</comment>
<keyword evidence="4" id="KW-0732">Signal</keyword>
<dbReference type="NCBIfam" id="TIGR00756">
    <property type="entry name" value="PPR"/>
    <property type="match status" value="3"/>
</dbReference>
<feature type="chain" id="PRO_5005527854" description="Pentatricopeptide repeat-containing protein" evidence="4">
    <location>
        <begin position="23"/>
        <end position="696"/>
    </location>
</feature>
<feature type="repeat" description="PPR" evidence="2">
    <location>
        <begin position="387"/>
        <end position="421"/>
    </location>
</feature>
<sequence>MAKNTFLRLAFLSCRRPAVVLAAPLHSSHLLQASILLSHRNLHQIPSSSSSSSSSSSIPSNQLLSTPSSDATNEFLSRLVFKMRKKIRESYPDIDKNTCDAMLLVISHKLLSKIDRRGDVLLGLTGSVVSLAEDPSVELSPHLWTTAWDLSQTAIEEMRKNRKRELMRRFLHSPDVKEMCHFASEVGIRGDMLRDFRFKWAAQEMKEAESFHELEQTAEEAKWTGDIGPMGYGMVESDTLPERKGMPNYKIYGLNLSDKMWEDVADKFEDSERKISPDEMKPIMGKSKLVTEKILSLSEDNDLAPLLVEWAVVLEPKRVDWFGLLHMIKNHNPSIYLKVSELLLDEKSFEPNIRDYSRLMETHTDAGRTEVAQIILDKMILNGITPDIVTTIIMIHMYCKSGSVEHAKQEFENLKKQGFQPDHKVYKSMIEAYLQAGLTKPGEALMLEMEGLDMKPPKEVYIELLRSFSQRGQADEAQRMVNRMQFAGIHQTLESSTLLIEAFAKVGHSDSARNAFDYMVKSGLKPDDRCCAGIISAYVKKNLLDKALDLLLSLEKDGFKPGIATYSVLVDWFGRLLLVDEVEQVLEKIAEKGDLPFNVHVSLCAMYSNAGNKVKALKSLKILLANKQMLNDTEFDRIIEGLVAGGLIQEAKNVDKVMKELGFVSSESNKVAMMAAETLNLQFQKTGKLRFPIGNK</sequence>
<evidence type="ECO:0000313" key="6">
    <source>
        <dbReference type="Proteomes" id="UP000036987"/>
    </source>
</evidence>
<reference evidence="6" key="1">
    <citation type="journal article" date="2016" name="Nature">
        <title>The genome of the seagrass Zostera marina reveals angiosperm adaptation to the sea.</title>
        <authorList>
            <person name="Olsen J.L."/>
            <person name="Rouze P."/>
            <person name="Verhelst B."/>
            <person name="Lin Y.-C."/>
            <person name="Bayer T."/>
            <person name="Collen J."/>
            <person name="Dattolo E."/>
            <person name="De Paoli E."/>
            <person name="Dittami S."/>
            <person name="Maumus F."/>
            <person name="Michel G."/>
            <person name="Kersting A."/>
            <person name="Lauritano C."/>
            <person name="Lohaus R."/>
            <person name="Toepel M."/>
            <person name="Tonon T."/>
            <person name="Vanneste K."/>
            <person name="Amirebrahimi M."/>
            <person name="Brakel J."/>
            <person name="Bostroem C."/>
            <person name="Chovatia M."/>
            <person name="Grimwood J."/>
            <person name="Jenkins J.W."/>
            <person name="Jueterbock A."/>
            <person name="Mraz A."/>
            <person name="Stam W.T."/>
            <person name="Tice H."/>
            <person name="Bornberg-Bauer E."/>
            <person name="Green P.J."/>
            <person name="Pearson G.A."/>
            <person name="Procaccini G."/>
            <person name="Duarte C.M."/>
            <person name="Schmutz J."/>
            <person name="Reusch T.B.H."/>
            <person name="Van de Peer Y."/>
        </authorList>
    </citation>
    <scope>NUCLEOTIDE SEQUENCE [LARGE SCALE GENOMIC DNA]</scope>
    <source>
        <strain evidence="6">cv. Finnish</strain>
    </source>
</reference>
<dbReference type="EMBL" id="LFYR01000958">
    <property type="protein sequence ID" value="KMZ66661.1"/>
    <property type="molecule type" value="Genomic_DNA"/>
</dbReference>
<dbReference type="Pfam" id="PF13812">
    <property type="entry name" value="PPR_3"/>
    <property type="match status" value="1"/>
</dbReference>
<dbReference type="InterPro" id="IPR011990">
    <property type="entry name" value="TPR-like_helical_dom_sf"/>
</dbReference>
<dbReference type="Proteomes" id="UP000036987">
    <property type="component" value="Unassembled WGS sequence"/>
</dbReference>
<dbReference type="Gene3D" id="1.25.40.10">
    <property type="entry name" value="Tetratricopeptide repeat domain"/>
    <property type="match status" value="2"/>
</dbReference>
<dbReference type="PANTHER" id="PTHR46862">
    <property type="entry name" value="OS07G0661900 PROTEIN"/>
    <property type="match status" value="1"/>
</dbReference>
<evidence type="ECO:0008006" key="7">
    <source>
        <dbReference type="Google" id="ProtNLM"/>
    </source>
</evidence>
<dbReference type="PROSITE" id="PS51375">
    <property type="entry name" value="PPR"/>
    <property type="match status" value="5"/>
</dbReference>
<dbReference type="PANTHER" id="PTHR46862:SF2">
    <property type="entry name" value="OS02G0611400 PROTEIN"/>
    <property type="match status" value="1"/>
</dbReference>
<feature type="region of interest" description="Disordered" evidence="3">
    <location>
        <begin position="46"/>
        <end position="69"/>
    </location>
</feature>
<keyword evidence="6" id="KW-1185">Reference proteome</keyword>
<evidence type="ECO:0000256" key="3">
    <source>
        <dbReference type="SAM" id="MobiDB-lite"/>
    </source>
</evidence>
<dbReference type="Pfam" id="PF13041">
    <property type="entry name" value="PPR_2"/>
    <property type="match status" value="1"/>
</dbReference>
<organism evidence="5 6">
    <name type="scientific">Zostera marina</name>
    <name type="common">Eelgrass</name>
    <dbReference type="NCBI Taxonomy" id="29655"/>
    <lineage>
        <taxon>Eukaryota</taxon>
        <taxon>Viridiplantae</taxon>
        <taxon>Streptophyta</taxon>
        <taxon>Embryophyta</taxon>
        <taxon>Tracheophyta</taxon>
        <taxon>Spermatophyta</taxon>
        <taxon>Magnoliopsida</taxon>
        <taxon>Liliopsida</taxon>
        <taxon>Zosteraceae</taxon>
        <taxon>Zostera</taxon>
    </lineage>
</organism>